<dbReference type="EMBL" id="LAZR01056629">
    <property type="protein sequence ID" value="KKK73781.1"/>
    <property type="molecule type" value="Genomic_DNA"/>
</dbReference>
<name>A0A0F9ANI7_9ZZZZ</name>
<dbReference type="AlphaFoldDB" id="A0A0F9ANI7"/>
<organism evidence="1">
    <name type="scientific">marine sediment metagenome</name>
    <dbReference type="NCBI Taxonomy" id="412755"/>
    <lineage>
        <taxon>unclassified sequences</taxon>
        <taxon>metagenomes</taxon>
        <taxon>ecological metagenomes</taxon>
    </lineage>
</organism>
<sequence>HYFYEEGDTYLRFFIKLEISGSGYPELRGCGYTEYGLEPQFEELKLSDESFKAKLSNAVLRELFKLDITERKEL</sequence>
<feature type="non-terminal residue" evidence="1">
    <location>
        <position position="1"/>
    </location>
</feature>
<gene>
    <name evidence="1" type="ORF">LCGC14_2890340</name>
</gene>
<accession>A0A0F9ANI7</accession>
<comment type="caution">
    <text evidence="1">The sequence shown here is derived from an EMBL/GenBank/DDBJ whole genome shotgun (WGS) entry which is preliminary data.</text>
</comment>
<reference evidence="1" key="1">
    <citation type="journal article" date="2015" name="Nature">
        <title>Complex archaea that bridge the gap between prokaryotes and eukaryotes.</title>
        <authorList>
            <person name="Spang A."/>
            <person name="Saw J.H."/>
            <person name="Jorgensen S.L."/>
            <person name="Zaremba-Niedzwiedzka K."/>
            <person name="Martijn J."/>
            <person name="Lind A.E."/>
            <person name="van Eijk R."/>
            <person name="Schleper C."/>
            <person name="Guy L."/>
            <person name="Ettema T.J."/>
        </authorList>
    </citation>
    <scope>NUCLEOTIDE SEQUENCE</scope>
</reference>
<proteinExistence type="predicted"/>
<protein>
    <submittedName>
        <fullName evidence="1">Uncharacterized protein</fullName>
    </submittedName>
</protein>
<evidence type="ECO:0000313" key="1">
    <source>
        <dbReference type="EMBL" id="KKK73781.1"/>
    </source>
</evidence>